<proteinExistence type="predicted"/>
<protein>
    <submittedName>
        <fullName evidence="3">PEP-CTERM sorting domain-containing protein</fullName>
    </submittedName>
</protein>
<evidence type="ECO:0000313" key="4">
    <source>
        <dbReference type="Proteomes" id="UP001198602"/>
    </source>
</evidence>
<evidence type="ECO:0000313" key="3">
    <source>
        <dbReference type="EMBL" id="MCA1857575.1"/>
    </source>
</evidence>
<feature type="chain" id="PRO_5046702167" evidence="1">
    <location>
        <begin position="25"/>
        <end position="339"/>
    </location>
</feature>
<keyword evidence="1" id="KW-0732">Signal</keyword>
<comment type="caution">
    <text evidence="3">The sequence shown here is derived from an EMBL/GenBank/DDBJ whole genome shotgun (WGS) entry which is preliminary data.</text>
</comment>
<dbReference type="EMBL" id="JAHYBX010000007">
    <property type="protein sequence ID" value="MCA1857575.1"/>
    <property type="molecule type" value="Genomic_DNA"/>
</dbReference>
<evidence type="ECO:0000256" key="1">
    <source>
        <dbReference type="SAM" id="SignalP"/>
    </source>
</evidence>
<dbReference type="Pfam" id="PF07589">
    <property type="entry name" value="PEP-CTERM"/>
    <property type="match status" value="1"/>
</dbReference>
<feature type="domain" description="Ice-binding protein C-terminal" evidence="2">
    <location>
        <begin position="314"/>
        <end position="337"/>
    </location>
</feature>
<dbReference type="NCBIfam" id="TIGR02595">
    <property type="entry name" value="PEP_CTERM"/>
    <property type="match status" value="1"/>
</dbReference>
<feature type="signal peptide" evidence="1">
    <location>
        <begin position="1"/>
        <end position="24"/>
    </location>
</feature>
<dbReference type="Proteomes" id="UP001198602">
    <property type="component" value="Unassembled WGS sequence"/>
</dbReference>
<reference evidence="3 4" key="1">
    <citation type="submission" date="2021-07" db="EMBL/GenBank/DDBJ databases">
        <title>Characterization of Violacein-producing bacteria and related species.</title>
        <authorList>
            <person name="Wilson H.S."/>
            <person name="De Leon M.E."/>
        </authorList>
    </citation>
    <scope>NUCLEOTIDE SEQUENCE [LARGE SCALE GENOMIC DNA]</scope>
    <source>
        <strain evidence="3 4">HSC-2F05</strain>
    </source>
</reference>
<dbReference type="InterPro" id="IPR014262">
    <property type="entry name" value="HAF_rpt"/>
</dbReference>
<accession>A0ABS7YCY9</accession>
<dbReference type="RefSeq" id="WP_225239775.1">
    <property type="nucleotide sequence ID" value="NZ_JAHYBX010000007.1"/>
</dbReference>
<dbReference type="NCBIfam" id="TIGR02913">
    <property type="entry name" value="HAF_rpt"/>
    <property type="match status" value="1"/>
</dbReference>
<dbReference type="InterPro" id="IPR013424">
    <property type="entry name" value="Ice-binding_C"/>
</dbReference>
<keyword evidence="4" id="KW-1185">Reference proteome</keyword>
<evidence type="ECO:0000259" key="2">
    <source>
        <dbReference type="Pfam" id="PF07589"/>
    </source>
</evidence>
<gene>
    <name evidence="3" type="ORF">LE190_16805</name>
</gene>
<name>A0ABS7YCY9_9BURK</name>
<sequence>MSSIRRSLFMSMVLFSGVITCAQAIPRYVASSLHDMPNAMVDGINNAGQAFGTMHEGRDYFVASNGVLNIFRRQVGIVTSIDVNDAGVMLYEKKLRYADGSTVDVPEDSYAINNHGQVAASLGRVGAGGPNNYAALISPGGGTLLAGIDRAWNHPMDINDHGVMVGYSIRRGTFPTMYANGQSRLLETFGDGEGYARAINNHGFAVGETGGYAALWNPDGSLLVNLGEMLKARFGSDDPDFYSTAYGINNVGEVVGEYGRFNGFLYSGGELYDLGEIASGFTGAVVDINDQHQIAVRGWGSSYVLNLAGPLVQPVPEPSTYMLLLAGLLALALLRRRKG</sequence>
<organism evidence="3 4">
    <name type="scientific">Massilia hydrophila</name>
    <dbReference type="NCBI Taxonomy" id="3044279"/>
    <lineage>
        <taxon>Bacteria</taxon>
        <taxon>Pseudomonadati</taxon>
        <taxon>Pseudomonadota</taxon>
        <taxon>Betaproteobacteria</taxon>
        <taxon>Burkholderiales</taxon>
        <taxon>Oxalobacteraceae</taxon>
        <taxon>Telluria group</taxon>
        <taxon>Massilia</taxon>
    </lineage>
</organism>